<accession>A0AAX3YR55</accession>
<keyword evidence="4" id="KW-1185">Reference proteome</keyword>
<keyword evidence="2" id="KW-0614">Plasmid</keyword>
<evidence type="ECO:0000313" key="4">
    <source>
        <dbReference type="Proteomes" id="UP001066327"/>
    </source>
</evidence>
<dbReference type="EMBL" id="CP130956">
    <property type="protein sequence ID" value="WLF51771.1"/>
    <property type="molecule type" value="Genomic_DNA"/>
</dbReference>
<dbReference type="Proteomes" id="UP001231166">
    <property type="component" value="Plasmid pRho-VOC14-L"/>
</dbReference>
<evidence type="ECO:0000313" key="5">
    <source>
        <dbReference type="Proteomes" id="UP001231166"/>
    </source>
</evidence>
<gene>
    <name evidence="1" type="ORF">O4328_37350</name>
    <name evidence="2" type="ORF">Q5707_40535</name>
    <name evidence="3" type="ORF">Q5707_44460</name>
</gene>
<dbReference type="Proteomes" id="UP001066327">
    <property type="component" value="Unassembled WGS sequence"/>
</dbReference>
<evidence type="ECO:0000313" key="2">
    <source>
        <dbReference type="EMBL" id="WLF51771.1"/>
    </source>
</evidence>
<reference evidence="2" key="2">
    <citation type="submission" date="2023-07" db="EMBL/GenBank/DDBJ databases">
        <title>Genomic analysis of Rhodococcus opacus VOC-14 with glycol ethers degradation activity.</title>
        <authorList>
            <person name="Narkevich D.A."/>
            <person name="Hlushen A.M."/>
            <person name="Akhremchuk A.E."/>
            <person name="Sikolenko M.A."/>
            <person name="Valentovich L.N."/>
        </authorList>
    </citation>
    <scope>NUCLEOTIDE SEQUENCE</scope>
    <source>
        <strain evidence="2">VOC-14</strain>
        <plasmid evidence="2">pRho-VOC14-L</plasmid>
    </source>
</reference>
<sequence length="46" mass="4661">MNLNVALLLLVLAGGIGGTAAVQAALRRSAGRRRGRGEGAVFRVDG</sequence>
<evidence type="ECO:0000313" key="3">
    <source>
        <dbReference type="EMBL" id="WLF52432.1"/>
    </source>
</evidence>
<reference evidence="1" key="1">
    <citation type="submission" date="2022-12" db="EMBL/GenBank/DDBJ databases">
        <authorList>
            <person name="Krivoruchko A.V."/>
            <person name="Elkin A."/>
        </authorList>
    </citation>
    <scope>NUCLEOTIDE SEQUENCE</scope>
    <source>
        <strain evidence="1">IEGM 249</strain>
    </source>
</reference>
<dbReference type="AlphaFoldDB" id="A0AAX3YR55"/>
<organism evidence="2 5">
    <name type="scientific">Rhodococcus opacus</name>
    <name type="common">Nocardia opaca</name>
    <dbReference type="NCBI Taxonomy" id="37919"/>
    <lineage>
        <taxon>Bacteria</taxon>
        <taxon>Bacillati</taxon>
        <taxon>Actinomycetota</taxon>
        <taxon>Actinomycetes</taxon>
        <taxon>Mycobacteriales</taxon>
        <taxon>Nocardiaceae</taxon>
        <taxon>Rhodococcus</taxon>
    </lineage>
</organism>
<evidence type="ECO:0000313" key="1">
    <source>
        <dbReference type="EMBL" id="MCZ4589250.1"/>
    </source>
</evidence>
<name>A0AAX3YR55_RHOOP</name>
<geneLocation type="plasmid" evidence="2 5">
    <name>pRho-VOC14-L</name>
</geneLocation>
<dbReference type="EMBL" id="CP130956">
    <property type="protein sequence ID" value="WLF52432.1"/>
    <property type="molecule type" value="Genomic_DNA"/>
</dbReference>
<dbReference type="RefSeq" id="WP_166680749.1">
    <property type="nucleotide sequence ID" value="NZ_CP130956.1"/>
</dbReference>
<proteinExistence type="predicted"/>
<dbReference type="EMBL" id="JAPWIS010000030">
    <property type="protein sequence ID" value="MCZ4589250.1"/>
    <property type="molecule type" value="Genomic_DNA"/>
</dbReference>
<protein>
    <submittedName>
        <fullName evidence="2">Uncharacterized protein</fullName>
    </submittedName>
</protein>